<evidence type="ECO:0000313" key="1">
    <source>
        <dbReference type="EMBL" id="KNZ42353.1"/>
    </source>
</evidence>
<dbReference type="InterPro" id="IPR037010">
    <property type="entry name" value="VitB12-dep_Met_synth_activ_sf"/>
</dbReference>
<evidence type="ECO:0000313" key="2">
    <source>
        <dbReference type="Proteomes" id="UP000036873"/>
    </source>
</evidence>
<dbReference type="GO" id="GO:0008705">
    <property type="term" value="F:methionine synthase activity"/>
    <property type="evidence" value="ECO:0007669"/>
    <property type="project" value="InterPro"/>
</dbReference>
<dbReference type="STRING" id="52689.AKG39_06880"/>
<name>A0A0L6U1H8_9FIRM</name>
<gene>
    <name evidence="1" type="ORF">AKG39_06880</name>
</gene>
<dbReference type="RefSeq" id="WP_050739644.1">
    <property type="nucleotide sequence ID" value="NZ_LGYO01000015.1"/>
</dbReference>
<dbReference type="AlphaFoldDB" id="A0A0L6U1H8"/>
<keyword evidence="2" id="KW-1185">Reference proteome</keyword>
<dbReference type="EMBL" id="LGYO01000015">
    <property type="protein sequence ID" value="KNZ42353.1"/>
    <property type="molecule type" value="Genomic_DNA"/>
</dbReference>
<protein>
    <recommendedName>
        <fullName evidence="3">AdoMet activation domain-containing protein</fullName>
    </recommendedName>
</protein>
<organism evidence="1 2">
    <name type="scientific">Acetobacterium bakii</name>
    <dbReference type="NCBI Taxonomy" id="52689"/>
    <lineage>
        <taxon>Bacteria</taxon>
        <taxon>Bacillati</taxon>
        <taxon>Bacillota</taxon>
        <taxon>Clostridia</taxon>
        <taxon>Eubacteriales</taxon>
        <taxon>Eubacteriaceae</taxon>
        <taxon>Acetobacterium</taxon>
    </lineage>
</organism>
<dbReference type="OrthoDB" id="1777701at2"/>
<dbReference type="Proteomes" id="UP000036873">
    <property type="component" value="Unassembled WGS sequence"/>
</dbReference>
<comment type="caution">
    <text evidence="1">The sequence shown here is derived from an EMBL/GenBank/DDBJ whole genome shotgun (WGS) entry which is preliminary data.</text>
</comment>
<dbReference type="PATRIC" id="fig|52689.4.peg.483"/>
<dbReference type="SUPFAM" id="SSF56507">
    <property type="entry name" value="Methionine synthase activation domain-like"/>
    <property type="match status" value="1"/>
</dbReference>
<dbReference type="Gene3D" id="3.40.109.40">
    <property type="match status" value="1"/>
</dbReference>
<proteinExistence type="predicted"/>
<reference evidence="2" key="1">
    <citation type="submission" date="2015-07" db="EMBL/GenBank/DDBJ databases">
        <title>Draft genome sequence of Acetobacterium bakii DSM 8293, a potential psychrophilic chemical producer through syngas fermentation.</title>
        <authorList>
            <person name="Song Y."/>
            <person name="Hwang S."/>
            <person name="Cho B.-K."/>
        </authorList>
    </citation>
    <scope>NUCLEOTIDE SEQUENCE [LARGE SCALE GENOMIC DNA]</scope>
    <source>
        <strain evidence="2">DSM 8239</strain>
    </source>
</reference>
<evidence type="ECO:0008006" key="3">
    <source>
        <dbReference type="Google" id="ProtNLM"/>
    </source>
</evidence>
<sequence>MSVVALTELKFSLNEDEFYGHLRMKKGSRRAIPIQRILEAAKEIPNPKVLYRVSEAKIIDANSFTLDGILFKSALVVDKIRKGGLIFPNIVTSGVEIENYCMTMNGMLEQYITMELCNSACRFAQDAMAEDVKRRYGTELVDCLYPGEEGFHLDYGKNLFDLFDDVEKTIGVTISETGLPTPSRTAYSICFGKK</sequence>
<accession>A0A0L6U1H8</accession>